<dbReference type="PANTHER" id="PTHR43098:SF5">
    <property type="entry name" value="DUAL-FUNCTIONAL MONOOXYGENASE_METHYLTRANSFERASE PSOF"/>
    <property type="match status" value="1"/>
</dbReference>
<evidence type="ECO:0000256" key="4">
    <source>
        <dbReference type="ARBA" id="ARBA00022857"/>
    </source>
</evidence>
<comment type="similarity">
    <text evidence="1">Belongs to the FAD-binding monooxygenase family.</text>
</comment>
<dbReference type="Gene3D" id="3.50.50.60">
    <property type="entry name" value="FAD/NAD(P)-binding domain"/>
    <property type="match status" value="2"/>
</dbReference>
<dbReference type="PATRIC" id="fig|632772.20.peg.8484"/>
<dbReference type="Pfam" id="PF00743">
    <property type="entry name" value="FMO-like"/>
    <property type="match status" value="1"/>
</dbReference>
<dbReference type="InterPro" id="IPR036188">
    <property type="entry name" value="FAD/NAD-bd_sf"/>
</dbReference>
<dbReference type="Proteomes" id="UP000002212">
    <property type="component" value="Plasmid pROB02"/>
</dbReference>
<dbReference type="AlphaFoldDB" id="C1BDR5"/>
<dbReference type="HOGENOM" id="CLU_006937_8_1_11"/>
<dbReference type="EMBL" id="AP011117">
    <property type="protein sequence ID" value="BAH47118.1"/>
    <property type="molecule type" value="Genomic_DNA"/>
</dbReference>
<keyword evidence="3" id="KW-0274">FAD</keyword>
<dbReference type="GO" id="GO:0050660">
    <property type="term" value="F:flavin adenine dinucleotide binding"/>
    <property type="evidence" value="ECO:0007669"/>
    <property type="project" value="InterPro"/>
</dbReference>
<proteinExistence type="inferred from homology"/>
<evidence type="ECO:0000256" key="2">
    <source>
        <dbReference type="ARBA" id="ARBA00022630"/>
    </source>
</evidence>
<evidence type="ECO:0000256" key="3">
    <source>
        <dbReference type="ARBA" id="ARBA00022827"/>
    </source>
</evidence>
<keyword evidence="2" id="KW-0285">Flavoprotein</keyword>
<sequence>MPLQTLSDVDAVVIGAGFAGLRTIHALRKLGLSMQVFEAGTDVGGTWYWNRYPGARTDTESWAYCFSFDREGWEEWDFRERFSAQPDTLDYLRHVADKHDMRKHIRFSTRVTGATFDENTNRWTVVTEDGLEVSCRWLITGLGWLGVAFKPPFPGADSFQGEFYSTSQWPHEPVDLAGKRVGVIGTGATGVQVIQSVAHVAENLTVFQRTPNFVVPTRNHALSPEQKAELSRDYETVWDKAFKHVFGFPMESPERLGSELSDEELEKVFEAGWEAGGFRFIFETVDDLLVDQRVNDTAAEFVRRKIRTIVKDPHTAELLCPTTHPIGGKRPPLGTFYYETYNRPNVSLVSVREDPIHEITPTGLRTASGAEYELDVIIYATGFDAITGPLSNLDIRGVGGRTIAEQWADGAKMLLGLSAAGFPNLFTILGPQAPFASHPPVIETQVDLIEKILERALAEKATRVEATPEGVEAWSDQCDMVLKATLLEQGLGDRPWFLGANVPGKKPSTLCYLGGLGNYVTAVNQEVEGGFSSYVLDAAPVLA</sequence>
<dbReference type="GO" id="GO:0050661">
    <property type="term" value="F:NADP binding"/>
    <property type="evidence" value="ECO:0007669"/>
    <property type="project" value="InterPro"/>
</dbReference>
<evidence type="ECO:0000256" key="1">
    <source>
        <dbReference type="ARBA" id="ARBA00010139"/>
    </source>
</evidence>
<keyword evidence="4" id="KW-0521">NADP</keyword>
<keyword evidence="6" id="KW-0614">Plasmid</keyword>
<gene>
    <name evidence="6" type="ordered locus">ROP_pROB02-01050</name>
</gene>
<dbReference type="InterPro" id="IPR020946">
    <property type="entry name" value="Flavin_mOase-like"/>
</dbReference>
<dbReference type="GO" id="GO:0004499">
    <property type="term" value="F:N,N-dimethylaniline monooxygenase activity"/>
    <property type="evidence" value="ECO:0007669"/>
    <property type="project" value="InterPro"/>
</dbReference>
<accession>C1BDR5</accession>
<keyword evidence="5" id="KW-0560">Oxidoreductase</keyword>
<keyword evidence="6" id="KW-0503">Monooxygenase</keyword>
<dbReference type="OrthoDB" id="5168853at2"/>
<reference evidence="6 7" key="2">
    <citation type="submission" date="2009-03" db="EMBL/GenBank/DDBJ databases">
        <title>Comparison of the complete genome sequences of Rhodococcus erythropolis PR4 and Rhodococcus opacus B4.</title>
        <authorList>
            <person name="Takarada H."/>
            <person name="Sekine M."/>
            <person name="Hosoyama A."/>
            <person name="Yamada R."/>
            <person name="Fujisawa T."/>
            <person name="Omata S."/>
            <person name="Shimizu A."/>
            <person name="Tsukatani N."/>
            <person name="Tanikawa S."/>
            <person name="Fujita N."/>
            <person name="Harayama S."/>
        </authorList>
    </citation>
    <scope>NUCLEOTIDE SEQUENCE [LARGE SCALE GENOMIC DNA]</scope>
    <source>
        <strain evidence="6 7">B4</strain>
        <plasmid evidence="6 7">pROB02</plasmid>
    </source>
</reference>
<dbReference type="SUPFAM" id="SSF51905">
    <property type="entry name" value="FAD/NAD(P)-binding domain"/>
    <property type="match status" value="2"/>
</dbReference>
<evidence type="ECO:0000313" key="7">
    <source>
        <dbReference type="Proteomes" id="UP000002212"/>
    </source>
</evidence>
<dbReference type="InterPro" id="IPR050775">
    <property type="entry name" value="FAD-binding_Monooxygenases"/>
</dbReference>
<reference evidence="6 7" key="1">
    <citation type="journal article" date="2005" name="J. Biosci. Bioeng.">
        <title>Isolation and characterization of benzene-tolerant Rhodococcus opacus strains.</title>
        <authorList>
            <person name="Na K.S."/>
            <person name="Kuroda A."/>
            <person name="Takiguchi N."/>
            <person name="Ikeda T."/>
            <person name="Ohtake H."/>
            <person name="Kato J."/>
        </authorList>
    </citation>
    <scope>NUCLEOTIDE SEQUENCE [LARGE SCALE GENOMIC DNA]</scope>
    <source>
        <strain evidence="6 7">B4</strain>
        <plasmid evidence="6">pROB02</plasmid>
    </source>
</reference>
<organism evidence="6 7">
    <name type="scientific">Rhodococcus opacus (strain B4)</name>
    <dbReference type="NCBI Taxonomy" id="632772"/>
    <lineage>
        <taxon>Bacteria</taxon>
        <taxon>Bacillati</taxon>
        <taxon>Actinomycetota</taxon>
        <taxon>Actinomycetes</taxon>
        <taxon>Mycobacteriales</taxon>
        <taxon>Nocardiaceae</taxon>
        <taxon>Rhodococcus</taxon>
    </lineage>
</organism>
<dbReference type="KEGG" id="rop:ROP_pROB02-01050"/>
<name>C1BDR5_RHOOB</name>
<evidence type="ECO:0000313" key="6">
    <source>
        <dbReference type="EMBL" id="BAH47118.1"/>
    </source>
</evidence>
<geneLocation type="plasmid" evidence="6 7">
    <name>pROB02</name>
</geneLocation>
<dbReference type="PANTHER" id="PTHR43098">
    <property type="entry name" value="L-ORNITHINE N(5)-MONOOXYGENASE-RELATED"/>
    <property type="match status" value="1"/>
</dbReference>
<dbReference type="RefSeq" id="WP_012687158.1">
    <property type="nucleotide sequence ID" value="NC_012521.1"/>
</dbReference>
<evidence type="ECO:0000256" key="5">
    <source>
        <dbReference type="ARBA" id="ARBA00023002"/>
    </source>
</evidence>
<protein>
    <submittedName>
        <fullName evidence="6">Baeyer-Villiger monooxygenase</fullName>
    </submittedName>
</protein>